<dbReference type="InterPro" id="IPR036724">
    <property type="entry name" value="Cobalamin-bd_sf"/>
</dbReference>
<dbReference type="GO" id="GO:0046872">
    <property type="term" value="F:metal ion binding"/>
    <property type="evidence" value="ECO:0007669"/>
    <property type="project" value="UniProtKB-KW"/>
</dbReference>
<dbReference type="InterPro" id="IPR007197">
    <property type="entry name" value="rSAM"/>
</dbReference>
<organism evidence="10">
    <name type="scientific">uncultured Desulfobacterium sp</name>
    <dbReference type="NCBI Taxonomy" id="201089"/>
    <lineage>
        <taxon>Bacteria</taxon>
        <taxon>Pseudomonadati</taxon>
        <taxon>Thermodesulfobacteriota</taxon>
        <taxon>Desulfobacteria</taxon>
        <taxon>Desulfobacterales</taxon>
        <taxon>Desulfobacteriaceae</taxon>
        <taxon>Desulfobacterium</taxon>
        <taxon>environmental samples</taxon>
    </lineage>
</organism>
<comment type="cofactor">
    <cofactor evidence="1">
        <name>[4Fe-4S] cluster</name>
        <dbReference type="ChEBI" id="CHEBI:49883"/>
    </cofactor>
</comment>
<gene>
    <name evidence="10" type="ORF">PITCH_A1260058</name>
</gene>
<name>A0A445MS11_9BACT</name>
<dbReference type="InterPro" id="IPR023404">
    <property type="entry name" value="rSAM_horseshoe"/>
</dbReference>
<dbReference type="InterPro" id="IPR051198">
    <property type="entry name" value="BchE-like"/>
</dbReference>
<feature type="domain" description="B12-binding" evidence="8">
    <location>
        <begin position="18"/>
        <end position="155"/>
    </location>
</feature>
<sequence>MLEEDNRKPFYNIHGKYKMKVLFIYPNIGSQLGFNYGVSFLSALLKNSGHQVIFRQFCEDLGPLPSKEEFSSWLMEIRPDIIGFSVVTNQWPYAARLAGWCREVSTAPLVCGGIHATVATREVLESGSFDYVFSGECEYAFLEFVDRMARKEDVSDVRNMGLVVDNNIRINPIRPMPELTGLQPKDYEIFDFQKIIDAKNGWVGLMASRGCPFNCSYCFNHIMVKKYRDDLACSFKDLHYIRHHSVAQIIDEVVYLEKNFSNIKMFIFDDDLFTFDKDYVVEFCNAYKKASTLPFVVNAHVGFFDDDRAKALADANCKIVKFGVESGSERIRRQVMNRRTSNKKIIEAIGLVHKYRMHSSCFIMIGLPYEGYQDVMETITLLGEARPGRFRWTFFFPFPGTKAHELSIEGGYVDMDKIGTLLNFTDESCLDFGSEHNLFLKKVGLIMPWFVNACAGLDVSPFYREKVERLMQMDQDEFEKISSSIHEEDRQISLRFQAEGKTHYAIKYNPFMGVISDYFMKE</sequence>
<evidence type="ECO:0000256" key="4">
    <source>
        <dbReference type="ARBA" id="ARBA00022691"/>
    </source>
</evidence>
<evidence type="ECO:0000256" key="6">
    <source>
        <dbReference type="ARBA" id="ARBA00023004"/>
    </source>
</evidence>
<dbReference type="PROSITE" id="PS51332">
    <property type="entry name" value="B12_BINDING"/>
    <property type="match status" value="1"/>
</dbReference>
<dbReference type="AlphaFoldDB" id="A0A445MS11"/>
<dbReference type="InterPro" id="IPR006158">
    <property type="entry name" value="Cobalamin-bd"/>
</dbReference>
<dbReference type="GO" id="GO:0003824">
    <property type="term" value="F:catalytic activity"/>
    <property type="evidence" value="ECO:0007669"/>
    <property type="project" value="InterPro"/>
</dbReference>
<dbReference type="PANTHER" id="PTHR43409">
    <property type="entry name" value="ANAEROBIC MAGNESIUM-PROTOPORPHYRIN IX MONOMETHYL ESTER CYCLASE-RELATED"/>
    <property type="match status" value="1"/>
</dbReference>
<dbReference type="Gene3D" id="3.40.50.280">
    <property type="entry name" value="Cobalamin-binding domain"/>
    <property type="match status" value="1"/>
</dbReference>
<dbReference type="SUPFAM" id="SSF52242">
    <property type="entry name" value="Cobalamin (vitamin B12)-binding domain"/>
    <property type="match status" value="1"/>
</dbReference>
<dbReference type="GO" id="GO:0051539">
    <property type="term" value="F:4 iron, 4 sulfur cluster binding"/>
    <property type="evidence" value="ECO:0007669"/>
    <property type="project" value="UniProtKB-KW"/>
</dbReference>
<keyword evidence="7" id="KW-0411">Iron-sulfur</keyword>
<keyword evidence="2" id="KW-0489">Methyltransferase</keyword>
<accession>A0A445MS11</accession>
<keyword evidence="4" id="KW-0949">S-adenosyl-L-methionine</keyword>
<evidence type="ECO:0000259" key="9">
    <source>
        <dbReference type="PROSITE" id="PS51918"/>
    </source>
</evidence>
<dbReference type="PROSITE" id="PS51918">
    <property type="entry name" value="RADICAL_SAM"/>
    <property type="match status" value="1"/>
</dbReference>
<dbReference type="GO" id="GO:0031419">
    <property type="term" value="F:cobalamin binding"/>
    <property type="evidence" value="ECO:0007669"/>
    <property type="project" value="InterPro"/>
</dbReference>
<dbReference type="InterPro" id="IPR006638">
    <property type="entry name" value="Elp3/MiaA/NifB-like_rSAM"/>
</dbReference>
<proteinExistence type="predicted"/>
<evidence type="ECO:0000256" key="5">
    <source>
        <dbReference type="ARBA" id="ARBA00022723"/>
    </source>
</evidence>
<evidence type="ECO:0000256" key="1">
    <source>
        <dbReference type="ARBA" id="ARBA00001966"/>
    </source>
</evidence>
<dbReference type="EMBL" id="OJIN01000031">
    <property type="protein sequence ID" value="SPD72235.1"/>
    <property type="molecule type" value="Genomic_DNA"/>
</dbReference>
<dbReference type="SFLD" id="SFLDG01082">
    <property type="entry name" value="B12-binding_domain_containing"/>
    <property type="match status" value="1"/>
</dbReference>
<dbReference type="Pfam" id="PF02310">
    <property type="entry name" value="B12-binding"/>
    <property type="match status" value="1"/>
</dbReference>
<dbReference type="InterPro" id="IPR058240">
    <property type="entry name" value="rSAM_sf"/>
</dbReference>
<keyword evidence="5" id="KW-0479">Metal-binding</keyword>
<feature type="domain" description="Radical SAM core" evidence="9">
    <location>
        <begin position="197"/>
        <end position="435"/>
    </location>
</feature>
<dbReference type="Gene3D" id="3.80.30.20">
    <property type="entry name" value="tm_1862 like domain"/>
    <property type="match status" value="1"/>
</dbReference>
<keyword evidence="3" id="KW-0808">Transferase</keyword>
<dbReference type="CDD" id="cd01335">
    <property type="entry name" value="Radical_SAM"/>
    <property type="match status" value="1"/>
</dbReference>
<keyword evidence="6" id="KW-0408">Iron</keyword>
<dbReference type="SFLD" id="SFLDG01123">
    <property type="entry name" value="methyltransferase_(Class_B)"/>
    <property type="match status" value="1"/>
</dbReference>
<dbReference type="SMART" id="SM00729">
    <property type="entry name" value="Elp3"/>
    <property type="match status" value="1"/>
</dbReference>
<dbReference type="SFLD" id="SFLDS00029">
    <property type="entry name" value="Radical_SAM"/>
    <property type="match status" value="1"/>
</dbReference>
<dbReference type="SUPFAM" id="SSF102114">
    <property type="entry name" value="Radical SAM enzymes"/>
    <property type="match status" value="1"/>
</dbReference>
<dbReference type="Pfam" id="PF04055">
    <property type="entry name" value="Radical_SAM"/>
    <property type="match status" value="1"/>
</dbReference>
<evidence type="ECO:0000313" key="10">
    <source>
        <dbReference type="EMBL" id="SPD72235.1"/>
    </source>
</evidence>
<evidence type="ECO:0000256" key="2">
    <source>
        <dbReference type="ARBA" id="ARBA00022603"/>
    </source>
</evidence>
<protein>
    <submittedName>
        <fullName evidence="10">Uncharacterized protein</fullName>
    </submittedName>
</protein>
<evidence type="ECO:0000259" key="8">
    <source>
        <dbReference type="PROSITE" id="PS51332"/>
    </source>
</evidence>
<dbReference type="CDD" id="cd02068">
    <property type="entry name" value="radical_SAM_B12_BD"/>
    <property type="match status" value="1"/>
</dbReference>
<dbReference type="InterPro" id="IPR034466">
    <property type="entry name" value="Methyltransferase_Class_B"/>
</dbReference>
<reference evidence="10" key="1">
    <citation type="submission" date="2018-01" db="EMBL/GenBank/DDBJ databases">
        <authorList>
            <person name="Regsiter A."/>
            <person name="William W."/>
        </authorList>
    </citation>
    <scope>NUCLEOTIDE SEQUENCE</scope>
    <source>
        <strain evidence="10">TRIP AH-1</strain>
    </source>
</reference>
<evidence type="ECO:0000256" key="7">
    <source>
        <dbReference type="ARBA" id="ARBA00023014"/>
    </source>
</evidence>
<dbReference type="PANTHER" id="PTHR43409:SF7">
    <property type="entry name" value="BLL1977 PROTEIN"/>
    <property type="match status" value="1"/>
</dbReference>
<evidence type="ECO:0000256" key="3">
    <source>
        <dbReference type="ARBA" id="ARBA00022679"/>
    </source>
</evidence>